<comment type="caution">
    <text evidence="1">The sequence shown here is derived from an EMBL/GenBank/DDBJ whole genome shotgun (WGS) entry which is preliminary data.</text>
</comment>
<organism evidence="1 2">
    <name type="scientific">Mycobacterium talmoniae</name>
    <dbReference type="NCBI Taxonomy" id="1858794"/>
    <lineage>
        <taxon>Bacteria</taxon>
        <taxon>Bacillati</taxon>
        <taxon>Actinomycetota</taxon>
        <taxon>Actinomycetes</taxon>
        <taxon>Mycobacteriales</taxon>
        <taxon>Mycobacteriaceae</taxon>
        <taxon>Mycobacterium</taxon>
    </lineage>
</organism>
<reference evidence="1 2" key="1">
    <citation type="journal article" date="2017" name="Int. J. Syst. Evol. Microbiol.">
        <title>Mycobacterium talmoniae sp. nov., a slowly growing mycobacterium isolated from human respiratory samples.</title>
        <authorList>
            <person name="Davidson R.M."/>
            <person name="DeGroote M.A."/>
            <person name="Marola J.L."/>
            <person name="Buss S."/>
            <person name="Jones V."/>
            <person name="McNeil M.R."/>
            <person name="Freifeld A.G."/>
            <person name="Elaine Epperson L."/>
            <person name="Hasan N.A."/>
            <person name="Jackson M."/>
            <person name="Iwen P.C."/>
            <person name="Salfinger M."/>
            <person name="Strong M."/>
        </authorList>
    </citation>
    <scope>NUCLEOTIDE SEQUENCE [LARGE SCALE GENOMIC DNA]</scope>
    <source>
        <strain evidence="1 2">ATCC BAA-2683</strain>
    </source>
</reference>
<proteinExistence type="predicted"/>
<dbReference type="EMBL" id="PPEA01000853">
    <property type="protein sequence ID" value="PQM44313.1"/>
    <property type="molecule type" value="Genomic_DNA"/>
</dbReference>
<dbReference type="Proteomes" id="UP000238296">
    <property type="component" value="Unassembled WGS sequence"/>
</dbReference>
<dbReference type="AlphaFoldDB" id="A0A2S8BCE2"/>
<name>A0A2S8BCE2_9MYCO</name>
<accession>A0A2S8BCE2</accession>
<evidence type="ECO:0000313" key="2">
    <source>
        <dbReference type="Proteomes" id="UP000238296"/>
    </source>
</evidence>
<gene>
    <name evidence="1" type="ORF">C1Y40_05529</name>
</gene>
<dbReference type="SUPFAM" id="SSF56801">
    <property type="entry name" value="Acetyl-CoA synthetase-like"/>
    <property type="match status" value="1"/>
</dbReference>
<evidence type="ECO:0000313" key="1">
    <source>
        <dbReference type="EMBL" id="PQM44313.1"/>
    </source>
</evidence>
<sequence length="59" mass="5946">MPDTLTIDALVRARSAAHGAKPMVIDPGTRLGYAELEATSRDLAAVLIDAGVGKAPGSG</sequence>
<protein>
    <submittedName>
        <fullName evidence="1">Uncharacterized protein</fullName>
    </submittedName>
</protein>
<dbReference type="Gene3D" id="3.40.50.980">
    <property type="match status" value="1"/>
</dbReference>